<sequence length="397" mass="42976">MERLWTKSFILMTVGMFFLFTGFYMLYPTLPLYIKQLGGNESQVGLAMGTFMLSAVILRPIIGGLLDRFGRRPFIIWGLLFFAIAMYMYEWVGGIVILMALRALHGMSWGVTTTSILTAITDMIPLKHRGEGLGWSGMAMTLAMAIGPIFGIWVSGTLSYHALFLVATGLSAMALLLTLGAKMPFQPQPGTRRIEFFEKSVLPVTISVFFLFIAYGGITTFIPLFAESIQVNSDAFYLVYAATLVLVRPLAGKLSDQFSETFVIVPGLVITVLALIALSFSTGLFGVLVSAALYGIGIGIGFGSAQPALQAATIRLVHPARTGVANASFTTATDLGIGLGAIALGWVSQYMSYQALFTVSAVSVIFSLLLYSVFVIRLLKNRVLSQLENKSLPSKTS</sequence>
<feature type="transmembrane region" description="Helical" evidence="6">
    <location>
        <begin position="107"/>
        <end position="126"/>
    </location>
</feature>
<evidence type="ECO:0000256" key="1">
    <source>
        <dbReference type="ARBA" id="ARBA00004651"/>
    </source>
</evidence>
<dbReference type="InterPro" id="IPR052714">
    <property type="entry name" value="MFS_Exporter"/>
</dbReference>
<feature type="transmembrane region" description="Helical" evidence="6">
    <location>
        <begin position="42"/>
        <end position="62"/>
    </location>
</feature>
<proteinExistence type="predicted"/>
<feature type="transmembrane region" description="Helical" evidence="6">
    <location>
        <begin position="353"/>
        <end position="376"/>
    </location>
</feature>
<name>A0A2X4WIX8_LEDLE</name>
<feature type="transmembrane region" description="Helical" evidence="6">
    <location>
        <begin position="133"/>
        <end position="154"/>
    </location>
</feature>
<dbReference type="PROSITE" id="PS00216">
    <property type="entry name" value="SUGAR_TRANSPORT_1"/>
    <property type="match status" value="1"/>
</dbReference>
<dbReference type="PANTHER" id="PTHR23531">
    <property type="entry name" value="QUINOLENE RESISTANCE PROTEIN NORA"/>
    <property type="match status" value="1"/>
</dbReference>
<feature type="transmembrane region" description="Helical" evidence="6">
    <location>
        <begin position="74"/>
        <end position="101"/>
    </location>
</feature>
<feature type="domain" description="Major facilitator superfamily (MFS) profile" evidence="7">
    <location>
        <begin position="8"/>
        <end position="379"/>
    </location>
</feature>
<evidence type="ECO:0000256" key="4">
    <source>
        <dbReference type="ARBA" id="ARBA00022989"/>
    </source>
</evidence>
<gene>
    <name evidence="8" type="primary">yajR</name>
    <name evidence="8" type="ORF">NCTC4824_02252</name>
</gene>
<evidence type="ECO:0000256" key="3">
    <source>
        <dbReference type="ARBA" id="ARBA00022692"/>
    </source>
</evidence>
<feature type="transmembrane region" description="Helical" evidence="6">
    <location>
        <begin position="235"/>
        <end position="251"/>
    </location>
</feature>
<dbReference type="GO" id="GO:0005886">
    <property type="term" value="C:plasma membrane"/>
    <property type="evidence" value="ECO:0007669"/>
    <property type="project" value="UniProtKB-SubCell"/>
</dbReference>
<evidence type="ECO:0000256" key="5">
    <source>
        <dbReference type="ARBA" id="ARBA00023136"/>
    </source>
</evidence>
<dbReference type="Gene3D" id="1.20.1250.20">
    <property type="entry name" value="MFS general substrate transporter like domains"/>
    <property type="match status" value="1"/>
</dbReference>
<keyword evidence="9" id="KW-1185">Reference proteome</keyword>
<evidence type="ECO:0000256" key="2">
    <source>
        <dbReference type="ARBA" id="ARBA00022448"/>
    </source>
</evidence>
<dbReference type="SUPFAM" id="SSF103473">
    <property type="entry name" value="MFS general substrate transporter"/>
    <property type="match status" value="1"/>
</dbReference>
<feature type="transmembrane region" description="Helical" evidence="6">
    <location>
        <begin position="324"/>
        <end position="347"/>
    </location>
</feature>
<keyword evidence="5 6" id="KW-0472">Membrane</keyword>
<dbReference type="Proteomes" id="UP000249134">
    <property type="component" value="Chromosome 1"/>
</dbReference>
<accession>A0A2X4WIX8</accession>
<feature type="transmembrane region" description="Helical" evidence="6">
    <location>
        <begin position="9"/>
        <end position="30"/>
    </location>
</feature>
<dbReference type="CDD" id="cd17489">
    <property type="entry name" value="MFS_YfcJ_like"/>
    <property type="match status" value="1"/>
</dbReference>
<evidence type="ECO:0000313" key="8">
    <source>
        <dbReference type="EMBL" id="SQI58672.1"/>
    </source>
</evidence>
<feature type="transmembrane region" description="Helical" evidence="6">
    <location>
        <begin position="284"/>
        <end position="303"/>
    </location>
</feature>
<dbReference type="Pfam" id="PF07690">
    <property type="entry name" value="MFS_1"/>
    <property type="match status" value="1"/>
</dbReference>
<keyword evidence="4 6" id="KW-1133">Transmembrane helix</keyword>
<keyword evidence="2" id="KW-0813">Transport</keyword>
<dbReference type="InterPro" id="IPR011701">
    <property type="entry name" value="MFS"/>
</dbReference>
<dbReference type="KEGG" id="blen:NCTC4824_02252"/>
<dbReference type="InterPro" id="IPR005829">
    <property type="entry name" value="Sugar_transporter_CS"/>
</dbReference>
<dbReference type="GO" id="GO:0022857">
    <property type="term" value="F:transmembrane transporter activity"/>
    <property type="evidence" value="ECO:0007669"/>
    <property type="project" value="InterPro"/>
</dbReference>
<feature type="transmembrane region" description="Helical" evidence="6">
    <location>
        <begin position="201"/>
        <end position="223"/>
    </location>
</feature>
<dbReference type="PANTHER" id="PTHR23531:SF2">
    <property type="entry name" value="PERMEASE"/>
    <property type="match status" value="1"/>
</dbReference>
<dbReference type="InterPro" id="IPR036259">
    <property type="entry name" value="MFS_trans_sf"/>
</dbReference>
<keyword evidence="3 6" id="KW-0812">Transmembrane</keyword>
<dbReference type="EMBL" id="LS483476">
    <property type="protein sequence ID" value="SQI58672.1"/>
    <property type="molecule type" value="Genomic_DNA"/>
</dbReference>
<feature type="transmembrane region" description="Helical" evidence="6">
    <location>
        <begin position="258"/>
        <end position="278"/>
    </location>
</feature>
<organism evidence="8 9">
    <name type="scientific">Lederbergia lenta</name>
    <name type="common">Bacillus lentus</name>
    <dbReference type="NCBI Taxonomy" id="1467"/>
    <lineage>
        <taxon>Bacteria</taxon>
        <taxon>Bacillati</taxon>
        <taxon>Bacillota</taxon>
        <taxon>Bacilli</taxon>
        <taxon>Bacillales</taxon>
        <taxon>Bacillaceae</taxon>
        <taxon>Lederbergia</taxon>
    </lineage>
</organism>
<evidence type="ECO:0000256" key="6">
    <source>
        <dbReference type="SAM" id="Phobius"/>
    </source>
</evidence>
<evidence type="ECO:0000259" key="7">
    <source>
        <dbReference type="PROSITE" id="PS50850"/>
    </source>
</evidence>
<dbReference type="PROSITE" id="PS50850">
    <property type="entry name" value="MFS"/>
    <property type="match status" value="1"/>
</dbReference>
<dbReference type="AlphaFoldDB" id="A0A2X4WIX8"/>
<feature type="transmembrane region" description="Helical" evidence="6">
    <location>
        <begin position="160"/>
        <end position="180"/>
    </location>
</feature>
<protein>
    <submittedName>
        <fullName evidence="8">Major facilitator superfamily protein</fullName>
    </submittedName>
</protein>
<dbReference type="RefSeq" id="WP_066138597.1">
    <property type="nucleotide sequence ID" value="NZ_CBCSGM010000001.1"/>
</dbReference>
<reference evidence="8 9" key="1">
    <citation type="submission" date="2018-06" db="EMBL/GenBank/DDBJ databases">
        <authorList>
            <consortium name="Pathogen Informatics"/>
            <person name="Doyle S."/>
        </authorList>
    </citation>
    <scope>NUCLEOTIDE SEQUENCE [LARGE SCALE GENOMIC DNA]</scope>
    <source>
        <strain evidence="8 9">NCTC4824</strain>
    </source>
</reference>
<comment type="subcellular location">
    <subcellularLocation>
        <location evidence="1">Cell membrane</location>
        <topology evidence="1">Multi-pass membrane protein</topology>
    </subcellularLocation>
</comment>
<dbReference type="STRING" id="1348624.GCA_001591545_01305"/>
<dbReference type="InterPro" id="IPR020846">
    <property type="entry name" value="MFS_dom"/>
</dbReference>
<evidence type="ECO:0000313" key="9">
    <source>
        <dbReference type="Proteomes" id="UP000249134"/>
    </source>
</evidence>